<dbReference type="SMART" id="SM01152">
    <property type="entry name" value="DUF167"/>
    <property type="match status" value="1"/>
</dbReference>
<gene>
    <name evidence="3" type="ORF">THC_0056</name>
</gene>
<dbReference type="HAMAP" id="MF_00634">
    <property type="entry name" value="UPF0235"/>
    <property type="match status" value="1"/>
</dbReference>
<evidence type="ECO:0000256" key="2">
    <source>
        <dbReference type="HAMAP-Rule" id="MF_00634"/>
    </source>
</evidence>
<dbReference type="AlphaFoldDB" id="A0A0U5AVR5"/>
<organism evidence="3 4">
    <name type="scientific">Caldimicrobium thiodismutans</name>
    <dbReference type="NCBI Taxonomy" id="1653476"/>
    <lineage>
        <taxon>Bacteria</taxon>
        <taxon>Pseudomonadati</taxon>
        <taxon>Thermodesulfobacteriota</taxon>
        <taxon>Thermodesulfobacteria</taxon>
        <taxon>Thermodesulfobacteriales</taxon>
        <taxon>Thermodesulfobacteriaceae</taxon>
        <taxon>Caldimicrobium</taxon>
    </lineage>
</organism>
<comment type="similarity">
    <text evidence="1 2">Belongs to the UPF0235 family.</text>
</comment>
<proteinExistence type="inferred from homology"/>
<dbReference type="KEGG" id="cthi:THC_0056"/>
<dbReference type="SUPFAM" id="SSF69786">
    <property type="entry name" value="YggU-like"/>
    <property type="match status" value="1"/>
</dbReference>
<dbReference type="Pfam" id="PF02594">
    <property type="entry name" value="DUF167"/>
    <property type="match status" value="1"/>
</dbReference>
<reference evidence="3 4" key="1">
    <citation type="journal article" date="2016" name="Int. J. Syst. Evol. Microbiol.">
        <title>Caldimicrobium thiodismutans sp. nov., a sulfur-disproportionating bacterium isolated from a hot spring, and emended description of the genus Caldimicrobium.</title>
        <authorList>
            <person name="Kojima H."/>
            <person name="Umezawa K."/>
            <person name="Fukui M."/>
        </authorList>
    </citation>
    <scope>NUCLEOTIDE SEQUENCE [LARGE SCALE GENOMIC DNA]</scope>
    <source>
        <strain evidence="3 4">TF1</strain>
    </source>
</reference>
<dbReference type="PANTHER" id="PTHR13420">
    <property type="entry name" value="UPF0235 PROTEIN C15ORF40"/>
    <property type="match status" value="1"/>
</dbReference>
<dbReference type="STRING" id="1653476.THC_0056"/>
<dbReference type="Proteomes" id="UP000068196">
    <property type="component" value="Chromosome"/>
</dbReference>
<evidence type="ECO:0000256" key="1">
    <source>
        <dbReference type="ARBA" id="ARBA00010364"/>
    </source>
</evidence>
<dbReference type="InterPro" id="IPR036591">
    <property type="entry name" value="YggU-like_sf"/>
</dbReference>
<sequence length="86" mass="9824">MLLKVKVKPSSGRDEILVFKEPDYMEISLRAKPENNEANLALCKFLARVFEKSVDAIKIIQGKTSKRKVLSIEGLTEAELKERFSR</sequence>
<dbReference type="Gene3D" id="3.30.1200.10">
    <property type="entry name" value="YggU-like"/>
    <property type="match status" value="1"/>
</dbReference>
<keyword evidence="4" id="KW-1185">Reference proteome</keyword>
<dbReference type="RefSeq" id="WP_068511657.1">
    <property type="nucleotide sequence ID" value="NZ_AP014945.1"/>
</dbReference>
<dbReference type="OrthoDB" id="9806038at2"/>
<name>A0A0U5AVR5_9BACT</name>
<dbReference type="GO" id="GO:0005737">
    <property type="term" value="C:cytoplasm"/>
    <property type="evidence" value="ECO:0007669"/>
    <property type="project" value="TreeGrafter"/>
</dbReference>
<dbReference type="PANTHER" id="PTHR13420:SF7">
    <property type="entry name" value="UPF0235 PROTEIN C15ORF40"/>
    <property type="match status" value="1"/>
</dbReference>
<dbReference type="InterPro" id="IPR003746">
    <property type="entry name" value="DUF167"/>
</dbReference>
<reference evidence="4" key="2">
    <citation type="journal article" date="2016" name="Int. J. Syst. Evol. Microbiol.">
        <title>Caldimicrobium thiodismutans sp. nov., a sulfur-disproportionating bacterium isolated from a hot spring.</title>
        <authorList>
            <person name="Kojima H."/>
            <person name="Umezawa K."/>
            <person name="Fukui M."/>
        </authorList>
    </citation>
    <scope>NUCLEOTIDE SEQUENCE [LARGE SCALE GENOMIC DNA]</scope>
    <source>
        <strain evidence="4">TF1</strain>
    </source>
</reference>
<dbReference type="NCBIfam" id="TIGR00251">
    <property type="entry name" value="DUF167 family protein"/>
    <property type="match status" value="1"/>
</dbReference>
<protein>
    <recommendedName>
        <fullName evidence="2">UPF0235 protein THC_0056</fullName>
    </recommendedName>
</protein>
<evidence type="ECO:0000313" key="3">
    <source>
        <dbReference type="EMBL" id="BAU22463.1"/>
    </source>
</evidence>
<dbReference type="EMBL" id="AP014945">
    <property type="protein sequence ID" value="BAU22463.1"/>
    <property type="molecule type" value="Genomic_DNA"/>
</dbReference>
<evidence type="ECO:0000313" key="4">
    <source>
        <dbReference type="Proteomes" id="UP000068196"/>
    </source>
</evidence>
<accession>A0A0U5AVR5</accession>